<organism evidence="1 2">
    <name type="scientific">Salmonella enterica I</name>
    <dbReference type="NCBI Taxonomy" id="59201"/>
    <lineage>
        <taxon>Bacteria</taxon>
        <taxon>Pseudomonadati</taxon>
        <taxon>Pseudomonadota</taxon>
        <taxon>Gammaproteobacteria</taxon>
        <taxon>Enterobacterales</taxon>
        <taxon>Enterobacteriaceae</taxon>
        <taxon>Salmonella</taxon>
    </lineage>
</organism>
<sequence length="42" mass="4359">MAKRAVTPEVGQQLIDLVVGCEARAKALGEDIRGGTADAGQY</sequence>
<dbReference type="GO" id="GO:0016787">
    <property type="term" value="F:hydrolase activity"/>
    <property type="evidence" value="ECO:0007669"/>
    <property type="project" value="UniProtKB-KW"/>
</dbReference>
<dbReference type="AlphaFoldDB" id="A0A447U7R1"/>
<name>A0A447U7R1_SALET</name>
<evidence type="ECO:0000313" key="1">
    <source>
        <dbReference type="EMBL" id="VEB62161.1"/>
    </source>
</evidence>
<accession>A0A447U7R1</accession>
<protein>
    <submittedName>
        <fullName evidence="1">Hydrolase, UxaA family</fullName>
    </submittedName>
</protein>
<evidence type="ECO:0000313" key="2">
    <source>
        <dbReference type="Proteomes" id="UP000269208"/>
    </source>
</evidence>
<proteinExistence type="predicted"/>
<reference evidence="1 2" key="1">
    <citation type="submission" date="2018-12" db="EMBL/GenBank/DDBJ databases">
        <authorList>
            <consortium name="Pathogen Informatics"/>
        </authorList>
    </citation>
    <scope>NUCLEOTIDE SEQUENCE [LARGE SCALE GENOMIC DNA]</scope>
    <source>
        <strain evidence="1 2">NCTC6754</strain>
    </source>
</reference>
<keyword evidence="1" id="KW-0378">Hydrolase</keyword>
<dbReference type="EMBL" id="LR134190">
    <property type="protein sequence ID" value="VEB62161.1"/>
    <property type="molecule type" value="Genomic_DNA"/>
</dbReference>
<gene>
    <name evidence="1" type="primary">SBOV06021_3</name>
    <name evidence="1" type="ORF">NCTC6754_07551</name>
</gene>
<dbReference type="Proteomes" id="UP000269208">
    <property type="component" value="Chromosome"/>
</dbReference>